<sequence length="319" mass="35507">MKVLMIVISLLALLLIGPYLIPVPDLEDTVNPRILADRDSMFAEINNIDVHYKISGEGSPLIILLHGFGASTFSWREVIEPLSEEFTVVAFDRPGFGLTSRPIGEELKDFNPYSLAGQVELTALLIQYFGFEKAILIGNSAGGLTALETAIEYPEKVLGLVLVDAAIYNGEADSLFFRLLTNTPQGRYLGPLVSRAFLRNSRDLLDLAWHDTDKLTPDILEGYEKPLRSENWDRALWELTLARKPYDYSRIRMISVPSLVITGSNDKIVPVEDSMRLAKELPLAKLSIIQNTGHLPHEESPGEFLGIVIPFLRSLATTD</sequence>
<evidence type="ECO:0000259" key="1">
    <source>
        <dbReference type="Pfam" id="PF00561"/>
    </source>
</evidence>
<feature type="domain" description="AB hydrolase-1" evidence="1">
    <location>
        <begin position="60"/>
        <end position="301"/>
    </location>
</feature>
<name>A0A7C1GSS6_9BACT</name>
<dbReference type="InterPro" id="IPR029058">
    <property type="entry name" value="AB_hydrolase_fold"/>
</dbReference>
<dbReference type="Pfam" id="PF00561">
    <property type="entry name" value="Abhydrolase_1"/>
    <property type="match status" value="1"/>
</dbReference>
<dbReference type="InterPro" id="IPR000639">
    <property type="entry name" value="Epox_hydrolase-like"/>
</dbReference>
<protein>
    <submittedName>
        <fullName evidence="2">Alpha/beta hydrolase</fullName>
    </submittedName>
</protein>
<dbReference type="PANTHER" id="PTHR43689">
    <property type="entry name" value="HYDROLASE"/>
    <property type="match status" value="1"/>
</dbReference>
<keyword evidence="2" id="KW-0378">Hydrolase</keyword>
<dbReference type="AlphaFoldDB" id="A0A7C1GSS6"/>
<evidence type="ECO:0000313" key="2">
    <source>
        <dbReference type="EMBL" id="HDP79019.1"/>
    </source>
</evidence>
<comment type="caution">
    <text evidence="2">The sequence shown here is derived from an EMBL/GenBank/DDBJ whole genome shotgun (WGS) entry which is preliminary data.</text>
</comment>
<dbReference type="PRINTS" id="PR00412">
    <property type="entry name" value="EPOXHYDRLASE"/>
</dbReference>
<accession>A0A7C1GSS6</accession>
<dbReference type="PRINTS" id="PR00111">
    <property type="entry name" value="ABHYDROLASE"/>
</dbReference>
<dbReference type="EMBL" id="DSBT01000396">
    <property type="protein sequence ID" value="HDP79019.1"/>
    <property type="molecule type" value="Genomic_DNA"/>
</dbReference>
<dbReference type="GO" id="GO:0016787">
    <property type="term" value="F:hydrolase activity"/>
    <property type="evidence" value="ECO:0007669"/>
    <property type="project" value="UniProtKB-KW"/>
</dbReference>
<gene>
    <name evidence="2" type="ORF">ENN47_12760</name>
</gene>
<dbReference type="PANTHER" id="PTHR43689:SF8">
    <property type="entry name" value="ALPHA_BETA-HYDROLASES SUPERFAMILY PROTEIN"/>
    <property type="match status" value="1"/>
</dbReference>
<dbReference type="SUPFAM" id="SSF53474">
    <property type="entry name" value="alpha/beta-Hydrolases"/>
    <property type="match status" value="1"/>
</dbReference>
<dbReference type="Gene3D" id="3.40.50.1820">
    <property type="entry name" value="alpha/beta hydrolase"/>
    <property type="match status" value="1"/>
</dbReference>
<organism evidence="2">
    <name type="scientific">Mesotoga infera</name>
    <dbReference type="NCBI Taxonomy" id="1236046"/>
    <lineage>
        <taxon>Bacteria</taxon>
        <taxon>Thermotogati</taxon>
        <taxon>Thermotogota</taxon>
        <taxon>Thermotogae</taxon>
        <taxon>Kosmotogales</taxon>
        <taxon>Kosmotogaceae</taxon>
        <taxon>Mesotoga</taxon>
    </lineage>
</organism>
<dbReference type="Proteomes" id="UP000886198">
    <property type="component" value="Unassembled WGS sequence"/>
</dbReference>
<reference evidence="2" key="1">
    <citation type="journal article" date="2020" name="mSystems">
        <title>Genome- and Community-Level Interaction Insights into Carbon Utilization and Element Cycling Functions of Hydrothermarchaeota in Hydrothermal Sediment.</title>
        <authorList>
            <person name="Zhou Z."/>
            <person name="Liu Y."/>
            <person name="Xu W."/>
            <person name="Pan J."/>
            <person name="Luo Z.H."/>
            <person name="Li M."/>
        </authorList>
    </citation>
    <scope>NUCLEOTIDE SEQUENCE [LARGE SCALE GENOMIC DNA]</scope>
    <source>
        <strain evidence="2">SpSt-1179</strain>
    </source>
</reference>
<dbReference type="InterPro" id="IPR000073">
    <property type="entry name" value="AB_hydrolase_1"/>
</dbReference>
<proteinExistence type="predicted"/>